<organism evidence="2">
    <name type="scientific">Arion vulgaris</name>
    <dbReference type="NCBI Taxonomy" id="1028688"/>
    <lineage>
        <taxon>Eukaryota</taxon>
        <taxon>Metazoa</taxon>
        <taxon>Spiralia</taxon>
        <taxon>Lophotrochozoa</taxon>
        <taxon>Mollusca</taxon>
        <taxon>Gastropoda</taxon>
        <taxon>Heterobranchia</taxon>
        <taxon>Euthyneura</taxon>
        <taxon>Panpulmonata</taxon>
        <taxon>Eupulmonata</taxon>
        <taxon>Stylommatophora</taxon>
        <taxon>Helicina</taxon>
        <taxon>Arionoidea</taxon>
        <taxon>Arionidae</taxon>
        <taxon>Arion</taxon>
    </lineage>
</organism>
<dbReference type="InterPro" id="IPR015915">
    <property type="entry name" value="Kelch-typ_b-propeller"/>
</dbReference>
<proteinExistence type="predicted"/>
<dbReference type="InterPro" id="IPR006652">
    <property type="entry name" value="Kelch_1"/>
</dbReference>
<sequence length="118" mass="12940">SLRMQRRHGSVYILSGSVLSGQLTYKEYTHDVTSRSGHTACVIGDHVFIIGGRRDSILEKAGGFKGLKTDECKILSQVLNAVKSRDIAPLQRFPCGRKNHAAVSNQNCILIHGGETFD</sequence>
<accession>A0A0B6YFG7</accession>
<protein>
    <submittedName>
        <fullName evidence="2">Uncharacterized protein</fullName>
    </submittedName>
</protein>
<dbReference type="Pfam" id="PF01344">
    <property type="entry name" value="Kelch_1"/>
    <property type="match status" value="1"/>
</dbReference>
<evidence type="ECO:0000313" key="2">
    <source>
        <dbReference type="EMBL" id="CEK54953.1"/>
    </source>
</evidence>
<reference evidence="2" key="1">
    <citation type="submission" date="2014-12" db="EMBL/GenBank/DDBJ databases">
        <title>Insight into the proteome of Arion vulgaris.</title>
        <authorList>
            <person name="Aradska J."/>
            <person name="Bulat T."/>
            <person name="Smidak R."/>
            <person name="Sarate P."/>
            <person name="Gangsoo J."/>
            <person name="Sialana F."/>
            <person name="Bilban M."/>
            <person name="Lubec G."/>
        </authorList>
    </citation>
    <scope>NUCLEOTIDE SEQUENCE</scope>
    <source>
        <tissue evidence="2">Skin</tissue>
    </source>
</reference>
<dbReference type="Gene3D" id="2.120.10.80">
    <property type="entry name" value="Kelch-type beta propeller"/>
    <property type="match status" value="1"/>
</dbReference>
<keyword evidence="1" id="KW-0880">Kelch repeat</keyword>
<name>A0A0B6YFG7_9EUPU</name>
<dbReference type="EMBL" id="HACG01008088">
    <property type="protein sequence ID" value="CEK54953.1"/>
    <property type="molecule type" value="Transcribed_RNA"/>
</dbReference>
<evidence type="ECO:0000256" key="1">
    <source>
        <dbReference type="ARBA" id="ARBA00022441"/>
    </source>
</evidence>
<dbReference type="AlphaFoldDB" id="A0A0B6YFG7"/>
<gene>
    <name evidence="2" type="primary">ORF24010</name>
</gene>
<feature type="non-terminal residue" evidence="2">
    <location>
        <position position="1"/>
    </location>
</feature>
<dbReference type="SUPFAM" id="SSF117281">
    <property type="entry name" value="Kelch motif"/>
    <property type="match status" value="1"/>
</dbReference>
<feature type="non-terminal residue" evidence="2">
    <location>
        <position position="118"/>
    </location>
</feature>